<proteinExistence type="predicted"/>
<gene>
    <name evidence="3" type="ORF">F1189_03220</name>
</gene>
<comment type="caution">
    <text evidence="3">The sequence shown here is derived from an EMBL/GenBank/DDBJ whole genome shotgun (WGS) entry which is preliminary data.</text>
</comment>
<dbReference type="EMBL" id="VWPK01000004">
    <property type="protein sequence ID" value="KAA5613801.1"/>
    <property type="molecule type" value="Genomic_DNA"/>
</dbReference>
<sequence>MKTSQDHGAVRAGTGHDAVTSARTPRRLLLLDPARQHARDEEQNDALALIRDFVAAGWQIEWVIDRADPLPALPGQPGVTIHRLLAANRIRPELRLIRRDATACDSPPADAAAADSTQETLVSRLDAWARQTWKTSTGIPARLLALGVWVLIRLQYRIRRLFATATYHLRHRARQFAACLLDRPARLVRRLLGAVAVRARQRLHALVHLPVLAPVAPVLRHLYRTLTGPAETTDSTPAGATPGPGNATALVRDAADRARLVALLRGMGPDDLVLMPAAEPIHLELLLQLLPHLDLDTPLRATLHLLLTPHPRLDIGPGELDAATLGRRLATGCPFRRLILHAATEAEAARLQEALRLPVFALPAGTAPATGAPPTRVEARLRAFTSPSGTSVCIDAFGPVALVVSALWGRVGSSAIFDAQLRHLIDHGYLVVRLLVEHWPHREPQRSRRISAFLSENFENVRPHLHIVAERDDRAASIARMVRSAAFRAASVVTRVQLLLRDPVTTEPEALAWAGRRAAVALVNHLPQLLLTETLTRAPVVLATHDIYSDLIRSHGVPEFVPHGAIDDAACRREERECWHRVAVCANISTEEHALIRRDARHAVLVRPYAAPRLPSDRSWPEIVAANRLPDACREVSGCDILVWGGWHQVNVDGVHWFLDQVRPLHPALANARIIIAGRVVQGLDRARLPERNVICAGFVDRLEDVFARSRVLVIPDQAGTGLSIKAMEALAAGACFASTACGLRGLELGDSEYRPATDAAGLAGDIAALLGSAEARRRRTATARRLYALNYSAEAHARAMNEALAWAMAPDGAAAAVAAAIAAPAADATLPGMITARTDEVSRQAPPLVAPGPRNDAPRAQEESLPDPIPSTAQPRLSVVVCTYNRYDVLPDALDSLLRQQCPAGFLEIVVVDNSADQAAAGQFGERYAGEPGLRYLLEPVPGLSNARNRGLEEARADLVAFIDDDAIAAPDWAVQMVRAFDSIGSDIAVIGGRVRPRWVTPRPAWLPDTLLGYLSIVDWGGRLRELGEREWLAGCNLAFRRGPVMSVGGFNRQLGRTGEGLSLMSNEETAVIDRLRAAGHRAAYAPEAAVEHVIDPARLSQVWFRRRAAWQAVSDFVKDQKQASAYAPMAMTYLRARARLPGPAGRLGIYARTEDPDQFNQDVGATYDLIMATLSGGIEDDPAERTHWLEAARLTLWGRTRAFLLRHSQLHSVARTIRRALS</sequence>
<feature type="domain" description="Glycosyltransferase 2-like" evidence="2">
    <location>
        <begin position="879"/>
        <end position="997"/>
    </location>
</feature>
<dbReference type="Pfam" id="PF13692">
    <property type="entry name" value="Glyco_trans_1_4"/>
    <property type="match status" value="1"/>
</dbReference>
<evidence type="ECO:0000256" key="1">
    <source>
        <dbReference type="SAM" id="MobiDB-lite"/>
    </source>
</evidence>
<accession>A0A5M6IZV4</accession>
<dbReference type="Proteomes" id="UP000325255">
    <property type="component" value="Unassembled WGS sequence"/>
</dbReference>
<dbReference type="GO" id="GO:0016740">
    <property type="term" value="F:transferase activity"/>
    <property type="evidence" value="ECO:0007669"/>
    <property type="project" value="UniProtKB-KW"/>
</dbReference>
<dbReference type="CDD" id="cd00761">
    <property type="entry name" value="Glyco_tranf_GTA_type"/>
    <property type="match status" value="1"/>
</dbReference>
<dbReference type="OrthoDB" id="7815474at2"/>
<reference evidence="3 4" key="1">
    <citation type="submission" date="2019-09" db="EMBL/GenBank/DDBJ databases">
        <title>Genome sequence of Rhodovastum atsumiense, a diverse member of the Acetobacteraceae family of non-sulfur purple photosynthetic bacteria.</title>
        <authorList>
            <person name="Meyer T."/>
            <person name="Kyndt J."/>
        </authorList>
    </citation>
    <scope>NUCLEOTIDE SEQUENCE [LARGE SCALE GENOMIC DNA]</scope>
    <source>
        <strain evidence="3 4">DSM 21279</strain>
    </source>
</reference>
<dbReference type="InterPro" id="IPR050834">
    <property type="entry name" value="Glycosyltransf_2"/>
</dbReference>
<name>A0A5M6IZV4_9PROT</name>
<dbReference type="InterPro" id="IPR029044">
    <property type="entry name" value="Nucleotide-diphossugar_trans"/>
</dbReference>
<evidence type="ECO:0000259" key="2">
    <source>
        <dbReference type="Pfam" id="PF00535"/>
    </source>
</evidence>
<dbReference type="Gene3D" id="3.90.550.10">
    <property type="entry name" value="Spore Coat Polysaccharide Biosynthesis Protein SpsA, Chain A"/>
    <property type="match status" value="1"/>
</dbReference>
<keyword evidence="4" id="KW-1185">Reference proteome</keyword>
<dbReference type="PANTHER" id="PTHR43685:SF2">
    <property type="entry name" value="GLYCOSYLTRANSFERASE 2-LIKE DOMAIN-CONTAINING PROTEIN"/>
    <property type="match status" value="1"/>
</dbReference>
<dbReference type="SUPFAM" id="SSF53448">
    <property type="entry name" value="Nucleotide-diphospho-sugar transferases"/>
    <property type="match status" value="1"/>
</dbReference>
<protein>
    <submittedName>
        <fullName evidence="3">Glycosyltransferase</fullName>
    </submittedName>
</protein>
<feature type="region of interest" description="Disordered" evidence="1">
    <location>
        <begin position="1"/>
        <end position="20"/>
    </location>
</feature>
<dbReference type="PANTHER" id="PTHR43685">
    <property type="entry name" value="GLYCOSYLTRANSFERASE"/>
    <property type="match status" value="1"/>
</dbReference>
<dbReference type="SUPFAM" id="SSF53756">
    <property type="entry name" value="UDP-Glycosyltransferase/glycogen phosphorylase"/>
    <property type="match status" value="1"/>
</dbReference>
<organism evidence="3 4">
    <name type="scientific">Rhodovastum atsumiense</name>
    <dbReference type="NCBI Taxonomy" id="504468"/>
    <lineage>
        <taxon>Bacteria</taxon>
        <taxon>Pseudomonadati</taxon>
        <taxon>Pseudomonadota</taxon>
        <taxon>Alphaproteobacteria</taxon>
        <taxon>Acetobacterales</taxon>
        <taxon>Acetobacteraceae</taxon>
        <taxon>Rhodovastum</taxon>
    </lineage>
</organism>
<dbReference type="AlphaFoldDB" id="A0A5M6IZV4"/>
<dbReference type="Gene3D" id="3.40.50.2000">
    <property type="entry name" value="Glycogen Phosphorylase B"/>
    <property type="match status" value="1"/>
</dbReference>
<keyword evidence="3" id="KW-0808">Transferase</keyword>
<evidence type="ECO:0000313" key="3">
    <source>
        <dbReference type="EMBL" id="KAA5613801.1"/>
    </source>
</evidence>
<dbReference type="InterPro" id="IPR001173">
    <property type="entry name" value="Glyco_trans_2-like"/>
</dbReference>
<dbReference type="RefSeq" id="WP_150039184.1">
    <property type="nucleotide sequence ID" value="NZ_OW485601.1"/>
</dbReference>
<dbReference type="Pfam" id="PF00535">
    <property type="entry name" value="Glycos_transf_2"/>
    <property type="match status" value="1"/>
</dbReference>
<evidence type="ECO:0000313" key="4">
    <source>
        <dbReference type="Proteomes" id="UP000325255"/>
    </source>
</evidence>
<feature type="region of interest" description="Disordered" evidence="1">
    <location>
        <begin position="842"/>
        <end position="872"/>
    </location>
</feature>